<proteinExistence type="predicted"/>
<dbReference type="EMBL" id="HBIX01028701">
    <property type="protein sequence ID" value="CAE0726607.1"/>
    <property type="molecule type" value="Transcribed_RNA"/>
</dbReference>
<dbReference type="InterPro" id="IPR001357">
    <property type="entry name" value="BRCT_dom"/>
</dbReference>
<keyword evidence="1" id="KW-0677">Repeat</keyword>
<dbReference type="PROSITE" id="PS50172">
    <property type="entry name" value="BRCT"/>
    <property type="match status" value="4"/>
</dbReference>
<feature type="domain" description="BRCT" evidence="3">
    <location>
        <begin position="351"/>
        <end position="481"/>
    </location>
</feature>
<feature type="region of interest" description="Disordered" evidence="2">
    <location>
        <begin position="313"/>
        <end position="342"/>
    </location>
</feature>
<dbReference type="AlphaFoldDB" id="A0A7S4EP96"/>
<accession>A0A7S4EP96</accession>
<dbReference type="CDD" id="cd00027">
    <property type="entry name" value="BRCT"/>
    <property type="match status" value="1"/>
</dbReference>
<evidence type="ECO:0000313" key="4">
    <source>
        <dbReference type="EMBL" id="CAE0726607.1"/>
    </source>
</evidence>
<dbReference type="InterPro" id="IPR036420">
    <property type="entry name" value="BRCT_dom_sf"/>
</dbReference>
<feature type="domain" description="BRCT" evidence="3">
    <location>
        <begin position="85"/>
        <end position="177"/>
    </location>
</feature>
<dbReference type="GO" id="GO:0006270">
    <property type="term" value="P:DNA replication initiation"/>
    <property type="evidence" value="ECO:0007669"/>
    <property type="project" value="TreeGrafter"/>
</dbReference>
<name>A0A7S4EP96_9STRA</name>
<evidence type="ECO:0000256" key="1">
    <source>
        <dbReference type="ARBA" id="ARBA00022737"/>
    </source>
</evidence>
<dbReference type="Pfam" id="PF12738">
    <property type="entry name" value="PTCB-BRCT"/>
    <property type="match status" value="2"/>
</dbReference>
<dbReference type="InterPro" id="IPR059215">
    <property type="entry name" value="BRCT2_TopBP1-like"/>
</dbReference>
<gene>
    <name evidence="4" type="ORF">PAUS00366_LOCUS19364</name>
</gene>
<dbReference type="CDD" id="cd17731">
    <property type="entry name" value="BRCT_TopBP1_rpt2_like"/>
    <property type="match status" value="1"/>
</dbReference>
<reference evidence="4" key="1">
    <citation type="submission" date="2021-01" db="EMBL/GenBank/DDBJ databases">
        <authorList>
            <person name="Corre E."/>
            <person name="Pelletier E."/>
            <person name="Niang G."/>
            <person name="Scheremetjew M."/>
            <person name="Finn R."/>
            <person name="Kale V."/>
            <person name="Holt S."/>
            <person name="Cochrane G."/>
            <person name="Meng A."/>
            <person name="Brown T."/>
            <person name="Cohen L."/>
        </authorList>
    </citation>
    <scope>NUCLEOTIDE SEQUENCE</scope>
    <source>
        <strain evidence="4">10249 10 AB</strain>
    </source>
</reference>
<sequence>MENRPVVSYSVVSKAGPSFHGEVSCTVREYSVLCWDIREATTNTMPSSSGVNGERKRCRRDTEDASNRHTKKKSNAHLDDDKDKQSDLPLEGVIACLSGLAQDRKEELHQLLLSLGGRYTRELNLDKNTHLITEAAQGAKYNLAVSSDPQIMHIVTPSWLSSTMENGQRACETGHLLESIINCPNGNQIKTTNSSKSSLIPLVDKALGEVAAPSVRLLRSFLFERLQFYLVGFEGNTELKQKISRLICRGSGTIHWDMNEEISILLLCDTCDDAVQKAAKVVTSHHINSPPAVSPLWVIESYKRSMLQTPSAYPPFRAQPPKSHHYYDRTKSSKRASEGPSKTSLFASTASNLSIFRGCLFSLVRSSTPIELGPSKSNYVTNAIVEFDHKQQEHLIKTHGGQILSAKLLDALRVDAENNIGGTKRKCHIVCWGGSPPRLDINPLVSQLKRHGLCELILVTPIWVQTCVTVRKRIRPERMSSVLIPQSWSMKSVLNVKLPPERVGGKRGDNTATMTTHNRHNRRLEISLTGFQGTEKAVIIHLIRAIGGVYHGNMSSANTHLVFKKNATGLKWKKAIEWGLHVVSIQWMYHILEHGYRGIHNNELGCEKKFSLGVEP</sequence>
<feature type="domain" description="BRCT" evidence="3">
    <location>
        <begin position="218"/>
        <end position="315"/>
    </location>
</feature>
<dbReference type="SMART" id="SM00292">
    <property type="entry name" value="BRCT"/>
    <property type="match status" value="3"/>
</dbReference>
<evidence type="ECO:0000256" key="2">
    <source>
        <dbReference type="SAM" id="MobiDB-lite"/>
    </source>
</evidence>
<dbReference type="Gene3D" id="3.40.50.10190">
    <property type="entry name" value="BRCT domain"/>
    <property type="match status" value="3"/>
</dbReference>
<dbReference type="GO" id="GO:0033314">
    <property type="term" value="P:mitotic DNA replication checkpoint signaling"/>
    <property type="evidence" value="ECO:0007669"/>
    <property type="project" value="TreeGrafter"/>
</dbReference>
<dbReference type="PANTHER" id="PTHR13561:SF20">
    <property type="entry name" value="DNA TOPOISOMERASE 2-BINDING PROTEIN 1"/>
    <property type="match status" value="1"/>
</dbReference>
<organism evidence="4">
    <name type="scientific">Pseudo-nitzschia australis</name>
    <dbReference type="NCBI Taxonomy" id="44445"/>
    <lineage>
        <taxon>Eukaryota</taxon>
        <taxon>Sar</taxon>
        <taxon>Stramenopiles</taxon>
        <taxon>Ochrophyta</taxon>
        <taxon>Bacillariophyta</taxon>
        <taxon>Bacillariophyceae</taxon>
        <taxon>Bacillariophycidae</taxon>
        <taxon>Bacillariales</taxon>
        <taxon>Bacillariaceae</taxon>
        <taxon>Pseudo-nitzschia</taxon>
    </lineage>
</organism>
<feature type="domain" description="BRCT" evidence="3">
    <location>
        <begin position="524"/>
        <end position="595"/>
    </location>
</feature>
<dbReference type="PANTHER" id="PTHR13561">
    <property type="entry name" value="DNA REPLICATION REGULATOR DPB11-RELATED"/>
    <property type="match status" value="1"/>
</dbReference>
<evidence type="ECO:0000259" key="3">
    <source>
        <dbReference type="PROSITE" id="PS50172"/>
    </source>
</evidence>
<dbReference type="SUPFAM" id="SSF52113">
    <property type="entry name" value="BRCT domain"/>
    <property type="match status" value="3"/>
</dbReference>
<dbReference type="GO" id="GO:0007095">
    <property type="term" value="P:mitotic G2 DNA damage checkpoint signaling"/>
    <property type="evidence" value="ECO:0007669"/>
    <property type="project" value="TreeGrafter"/>
</dbReference>
<protein>
    <recommendedName>
        <fullName evidence="3">BRCT domain-containing protein</fullName>
    </recommendedName>
</protein>
<feature type="region of interest" description="Disordered" evidence="2">
    <location>
        <begin position="44"/>
        <end position="84"/>
    </location>
</feature>
<feature type="compositionally biased region" description="Basic and acidic residues" evidence="2">
    <location>
        <begin position="325"/>
        <end position="337"/>
    </location>
</feature>